<reference evidence="1 2" key="1">
    <citation type="submission" date="2015-12" db="EMBL/GenBank/DDBJ databases">
        <title>Draft genome sequence of Mesorhizobium sp. UFLA 01-765, a multitolerant efficient symbiont and plant-growth promoting strain isolated from Zn-mining soil using Leucaena leucocephala as a trap plant.</title>
        <authorList>
            <person name="Rangel W.M."/>
            <person name="Thijs S."/>
            <person name="Longatti S.M."/>
            <person name="Moreira F.M."/>
            <person name="Weyens N."/>
            <person name="Vangronsveld J."/>
            <person name="Van Hamme J.D."/>
            <person name="Bottos E.M."/>
            <person name="Rineau F."/>
        </authorList>
    </citation>
    <scope>NUCLEOTIDE SEQUENCE [LARGE SCALE GENOMIC DNA]</scope>
    <source>
        <strain evidence="1 2">UFLA 01-765</strain>
    </source>
</reference>
<evidence type="ECO:0000313" key="2">
    <source>
        <dbReference type="Proteomes" id="UP000053176"/>
    </source>
</evidence>
<dbReference type="EMBL" id="LPWA01000145">
    <property type="protein sequence ID" value="KUM24057.1"/>
    <property type="molecule type" value="Genomic_DNA"/>
</dbReference>
<organism evidence="1 2">
    <name type="scientific">Rhizobium loti</name>
    <name type="common">Mesorhizobium loti</name>
    <dbReference type="NCBI Taxonomy" id="381"/>
    <lineage>
        <taxon>Bacteria</taxon>
        <taxon>Pseudomonadati</taxon>
        <taxon>Pseudomonadota</taxon>
        <taxon>Alphaproteobacteria</taxon>
        <taxon>Hyphomicrobiales</taxon>
        <taxon>Phyllobacteriaceae</taxon>
        <taxon>Mesorhizobium</taxon>
    </lineage>
</organism>
<comment type="caution">
    <text evidence="1">The sequence shown here is derived from an EMBL/GenBank/DDBJ whole genome shotgun (WGS) entry which is preliminary data.</text>
</comment>
<dbReference type="Proteomes" id="UP000053176">
    <property type="component" value="Unassembled WGS sequence"/>
</dbReference>
<accession>A0A101KNH2</accession>
<name>A0A101KNH2_RHILI</name>
<protein>
    <submittedName>
        <fullName evidence="1">Uncharacterized protein</fullName>
    </submittedName>
</protein>
<proteinExistence type="predicted"/>
<gene>
    <name evidence="1" type="ORF">AU467_31660</name>
</gene>
<dbReference type="AlphaFoldDB" id="A0A101KNH2"/>
<evidence type="ECO:0000313" key="1">
    <source>
        <dbReference type="EMBL" id="KUM24057.1"/>
    </source>
</evidence>
<sequence>MLKNRTAADQTATRTKNQKDCIKPFGGFTDLRSLTIHATYMKPVQIWNVISVRSRELRPLCRHQQIGLTTKKGGNLQDINSFRRLSALLRGMDVGQ</sequence>